<proteinExistence type="predicted"/>
<dbReference type="WBParaSite" id="ES5_v2.g20585.t1">
    <property type="protein sequence ID" value="ES5_v2.g20585.t1"/>
    <property type="gene ID" value="ES5_v2.g20585"/>
</dbReference>
<evidence type="ECO:0000313" key="2">
    <source>
        <dbReference type="WBParaSite" id="ES5_v2.g20585.t1"/>
    </source>
</evidence>
<evidence type="ECO:0000313" key="1">
    <source>
        <dbReference type="Proteomes" id="UP000887579"/>
    </source>
</evidence>
<protein>
    <submittedName>
        <fullName evidence="2">Major facilitator superfamily (MFS) profile domain-containing protein</fullName>
    </submittedName>
</protein>
<accession>A0AC34FT15</accession>
<sequence length="165" mass="17878">MIFAVILCGTSFTFVDPTLSDHLSEFNLSTSVIGLLFLLSGGLYSVTAPIWGLFIDRWHCCNALLIFGAILTAISMLLIGPTSIFSYEKNLLLIGISLSLLGIGSGAIYIPTFQNCLDAVKSFIGPTFGGYGVQYIGFEWSATTIAFINFAFVLILMLGWIAKKL</sequence>
<organism evidence="1 2">
    <name type="scientific">Panagrolaimus sp. ES5</name>
    <dbReference type="NCBI Taxonomy" id="591445"/>
    <lineage>
        <taxon>Eukaryota</taxon>
        <taxon>Metazoa</taxon>
        <taxon>Ecdysozoa</taxon>
        <taxon>Nematoda</taxon>
        <taxon>Chromadorea</taxon>
        <taxon>Rhabditida</taxon>
        <taxon>Tylenchina</taxon>
        <taxon>Panagrolaimomorpha</taxon>
        <taxon>Panagrolaimoidea</taxon>
        <taxon>Panagrolaimidae</taxon>
        <taxon>Panagrolaimus</taxon>
    </lineage>
</organism>
<dbReference type="Proteomes" id="UP000887579">
    <property type="component" value="Unplaced"/>
</dbReference>
<reference evidence="2" key="1">
    <citation type="submission" date="2022-11" db="UniProtKB">
        <authorList>
            <consortium name="WormBaseParasite"/>
        </authorList>
    </citation>
    <scope>IDENTIFICATION</scope>
</reference>
<name>A0AC34FT15_9BILA</name>